<protein>
    <recommendedName>
        <fullName evidence="8">Calpain catalytic domain-containing protein</fullName>
    </recommendedName>
</protein>
<organism evidence="9 10">
    <name type="scientific">Microctonus aethiopoides</name>
    <dbReference type="NCBI Taxonomy" id="144406"/>
    <lineage>
        <taxon>Eukaryota</taxon>
        <taxon>Metazoa</taxon>
        <taxon>Ecdysozoa</taxon>
        <taxon>Arthropoda</taxon>
        <taxon>Hexapoda</taxon>
        <taxon>Insecta</taxon>
        <taxon>Pterygota</taxon>
        <taxon>Neoptera</taxon>
        <taxon>Endopterygota</taxon>
        <taxon>Hymenoptera</taxon>
        <taxon>Apocrita</taxon>
        <taxon>Ichneumonoidea</taxon>
        <taxon>Braconidae</taxon>
        <taxon>Euphorinae</taxon>
        <taxon>Microctonus</taxon>
    </lineage>
</organism>
<dbReference type="SUPFAM" id="SSF49758">
    <property type="entry name" value="Calpain large subunit, middle domain (domain III)"/>
    <property type="match status" value="2"/>
</dbReference>
<evidence type="ECO:0000256" key="1">
    <source>
        <dbReference type="ARBA" id="ARBA00007623"/>
    </source>
</evidence>
<reference evidence="9" key="1">
    <citation type="journal article" date="2023" name="bioRxiv">
        <title>Scaffold-level genome assemblies of two parasitoid biocontrol wasps reveal the parthenogenesis mechanism and an associated novel virus.</title>
        <authorList>
            <person name="Inwood S."/>
            <person name="Skelly J."/>
            <person name="Guhlin J."/>
            <person name="Harrop T."/>
            <person name="Goldson S."/>
            <person name="Dearden P."/>
        </authorList>
    </citation>
    <scope>NUCLEOTIDE SEQUENCE</scope>
    <source>
        <strain evidence="9">Irish</strain>
        <tissue evidence="9">Whole body</tissue>
    </source>
</reference>
<dbReference type="CDD" id="cd00044">
    <property type="entry name" value="CysPc"/>
    <property type="match status" value="1"/>
</dbReference>
<dbReference type="SUPFAM" id="SSF116846">
    <property type="entry name" value="MIT domain"/>
    <property type="match status" value="1"/>
</dbReference>
<evidence type="ECO:0000259" key="8">
    <source>
        <dbReference type="PROSITE" id="PS50203"/>
    </source>
</evidence>
<name>A0AA39F0E1_9HYME</name>
<gene>
    <name evidence="9" type="ORF">PV328_008321</name>
</gene>
<evidence type="ECO:0000256" key="5">
    <source>
        <dbReference type="PIRSR" id="PIRSR622684-1"/>
    </source>
</evidence>
<feature type="active site" evidence="5 6">
    <location>
        <position position="495"/>
    </location>
</feature>
<dbReference type="AlphaFoldDB" id="A0AA39F0E1"/>
<dbReference type="InterPro" id="IPR038765">
    <property type="entry name" value="Papain-like_cys_pep_sf"/>
</dbReference>
<dbReference type="GO" id="GO:0004198">
    <property type="term" value="F:calcium-dependent cysteine-type endopeptidase activity"/>
    <property type="evidence" value="ECO:0007669"/>
    <property type="project" value="InterPro"/>
</dbReference>
<evidence type="ECO:0000313" key="10">
    <source>
        <dbReference type="Proteomes" id="UP001168990"/>
    </source>
</evidence>
<dbReference type="Pfam" id="PF01067">
    <property type="entry name" value="Calpain_III"/>
    <property type="match status" value="1"/>
</dbReference>
<keyword evidence="4 6" id="KW-0788">Thiol protease</keyword>
<dbReference type="Gene3D" id="1.20.58.80">
    <property type="entry name" value="Phosphotransferase system, lactose/cellobiose-type IIA subunit"/>
    <property type="match status" value="1"/>
</dbReference>
<feature type="compositionally biased region" description="Polar residues" evidence="7">
    <location>
        <begin position="168"/>
        <end position="200"/>
    </location>
</feature>
<proteinExistence type="inferred from homology"/>
<keyword evidence="3 6" id="KW-0378">Hydrolase</keyword>
<evidence type="ECO:0000256" key="4">
    <source>
        <dbReference type="ARBA" id="ARBA00022807"/>
    </source>
</evidence>
<reference evidence="9" key="2">
    <citation type="submission" date="2023-03" db="EMBL/GenBank/DDBJ databases">
        <authorList>
            <person name="Inwood S.N."/>
            <person name="Skelly J.G."/>
            <person name="Guhlin J."/>
            <person name="Harrop T.W.R."/>
            <person name="Goldson S.G."/>
            <person name="Dearden P.K."/>
        </authorList>
    </citation>
    <scope>NUCLEOTIDE SEQUENCE</scope>
    <source>
        <strain evidence="9">Irish</strain>
        <tissue evidence="9">Whole body</tissue>
    </source>
</reference>
<evidence type="ECO:0000313" key="9">
    <source>
        <dbReference type="EMBL" id="KAK0160979.1"/>
    </source>
</evidence>
<sequence>MDNNLEDAKNAARKAVYYDGEGQYKKALCWYDITARCLGKLSPNEEFILKANEYKERSKTLQKLIDDDDDTKIFNADKALDKIKFLIKQALDADEEGWKNIAVMLYADAAQLGLDSKKRTTNTDMNEKLADISQRAITRAEELEGIDRKNVFDTLSLLENLPPVPETIPSSPTTSIHNISSNVTPSPNFGKTAPEQSSKPSFHRGSSAHLKVTGGNGNYTEEEKKVLLTTSHINDNEFVPFMSVDLTEKFKSQTLFTDKDGFLELSPKQKIDYARFSRPSDIFNEPKMLMGHHVDYFSIKQTVVSDCSFVASLAVSAQYEKKFGQRLITSIIYPQNQNKVPIYNPYGKYMVKLHINGVPRKIIIDDFLPIGQDYQLLCSYSSNRGELWISLLEKAYMKVMGGYDFPGSNSNIDLHALTGWIPERWAIRPNDPIFNADGLFKTLLERFHTGNVLVTVATGELSDSVADTTGLVPTHAYAVLDIRLIDNKKLLQLKNPWSHLRWHGNFSEHDQQHWTPQLKRALDYDPDSASQYDNGIFWIDYESICHFFDVFYLNWNPGLFKYTYCIHQMWKAGLGPIKDAYNIGDNPQFSLNVQPNIYGAVWILLTRHITDIADFRQNQEYITVLVYKNDGKRVYYPHDPPPYIDGVRINSPHYLTKIKLSPDNESKYTLVISQYEKMNTIYYTLRAYGTCSFTLKKISEPYKFEKEITDGQWKNETAGGCSNHPTTYPNNPCYQLILKSDNNNNCLLIILKGPKQYQIGFELIPVTQNDPESTSAFQIKSSGPFRSGFVYLELDDVPAGTYHIIPATFLPGQEGPFFLTCKTSCELHFIRIK</sequence>
<dbReference type="InterPro" id="IPR051297">
    <property type="entry name" value="PalB/RIM13"/>
</dbReference>
<dbReference type="InterPro" id="IPR022683">
    <property type="entry name" value="Calpain_III"/>
</dbReference>
<dbReference type="InterPro" id="IPR022682">
    <property type="entry name" value="Calpain_domain_III"/>
</dbReference>
<feature type="active site" evidence="5 6">
    <location>
        <position position="307"/>
    </location>
</feature>
<comment type="caution">
    <text evidence="9">The sequence shown here is derived from an EMBL/GenBank/DDBJ whole genome shotgun (WGS) entry which is preliminary data.</text>
</comment>
<dbReference type="PROSITE" id="PS50203">
    <property type="entry name" value="CALPAIN_CAT"/>
    <property type="match status" value="1"/>
</dbReference>
<dbReference type="InterPro" id="IPR001300">
    <property type="entry name" value="Peptidase_C2_calpain_cat"/>
</dbReference>
<feature type="domain" description="Calpain catalytic" evidence="8">
    <location>
        <begin position="261"/>
        <end position="557"/>
    </location>
</feature>
<dbReference type="SMART" id="SM00230">
    <property type="entry name" value="CysPc"/>
    <property type="match status" value="1"/>
</dbReference>
<dbReference type="GO" id="GO:0006508">
    <property type="term" value="P:proteolysis"/>
    <property type="evidence" value="ECO:0007669"/>
    <property type="project" value="UniProtKB-KW"/>
</dbReference>
<dbReference type="PANTHER" id="PTHR46143">
    <property type="entry name" value="CALPAIN-7"/>
    <property type="match status" value="1"/>
</dbReference>
<dbReference type="PRINTS" id="PR00704">
    <property type="entry name" value="CALPAIN"/>
</dbReference>
<keyword evidence="10" id="KW-1185">Reference proteome</keyword>
<evidence type="ECO:0000256" key="3">
    <source>
        <dbReference type="ARBA" id="ARBA00022801"/>
    </source>
</evidence>
<feature type="region of interest" description="Disordered" evidence="7">
    <location>
        <begin position="166"/>
        <end position="217"/>
    </location>
</feature>
<evidence type="ECO:0000256" key="7">
    <source>
        <dbReference type="SAM" id="MobiDB-lite"/>
    </source>
</evidence>
<evidence type="ECO:0000256" key="2">
    <source>
        <dbReference type="ARBA" id="ARBA00022670"/>
    </source>
</evidence>
<dbReference type="Gene3D" id="2.60.120.380">
    <property type="match status" value="2"/>
</dbReference>
<dbReference type="InterPro" id="IPR036213">
    <property type="entry name" value="Calpain_III_sf"/>
</dbReference>
<comment type="similarity">
    <text evidence="1">Belongs to the peptidase C2 family.</text>
</comment>
<dbReference type="EMBL" id="JAQQBS010001423">
    <property type="protein sequence ID" value="KAK0160979.1"/>
    <property type="molecule type" value="Genomic_DNA"/>
</dbReference>
<dbReference type="Proteomes" id="UP001168990">
    <property type="component" value="Unassembled WGS sequence"/>
</dbReference>
<dbReference type="Pfam" id="PF00648">
    <property type="entry name" value="Peptidase_C2"/>
    <property type="match status" value="1"/>
</dbReference>
<dbReference type="InterPro" id="IPR036181">
    <property type="entry name" value="MIT_dom_sf"/>
</dbReference>
<dbReference type="SUPFAM" id="SSF54001">
    <property type="entry name" value="Cysteine proteinases"/>
    <property type="match status" value="1"/>
</dbReference>
<feature type="active site" evidence="5 6">
    <location>
        <position position="475"/>
    </location>
</feature>
<dbReference type="SMART" id="SM00720">
    <property type="entry name" value="calpain_III"/>
    <property type="match status" value="1"/>
</dbReference>
<dbReference type="Gene3D" id="3.90.70.10">
    <property type="entry name" value="Cysteine proteinases"/>
    <property type="match status" value="1"/>
</dbReference>
<accession>A0AA39F0E1</accession>
<dbReference type="InterPro" id="IPR022684">
    <property type="entry name" value="Calpain_cysteine_protease"/>
</dbReference>
<dbReference type="PANTHER" id="PTHR46143:SF1">
    <property type="entry name" value="CALPAIN-7"/>
    <property type="match status" value="1"/>
</dbReference>
<evidence type="ECO:0000256" key="6">
    <source>
        <dbReference type="PROSITE-ProRule" id="PRU00239"/>
    </source>
</evidence>
<keyword evidence="2 6" id="KW-0645">Protease</keyword>